<sequence length="371" mass="41619">MTHIIRQAKNIVVKIGSELLYNEKENNLCSERLIKLVSDISTLYREGKNIIIVTSGSIALGRKSILKDDNPVEINQLQAAAAVGQAKLIVAYEKILSLYYLPFAQVLYNIEDKDDPKRAYNTKATITELLNNRIIPIINENNTVSQKDVAFKDNDELAAFIASLIQADVLILFTSVKGLYSEDPRRNPDAVLVKVVDEITDDVMALAKDSKSTYGKGGMKTKIEAAKYATGHGCHVFITAITDSKPVQRIITHQEHTHFKPTLPKDENRKQWLMQQSVNQNNRLVITKDAKSKMQKGLGIELDDIISMRGVFRASDLVAISVDNKRPFAKGIILYSADELRDLLKYRCNIESIVGDYIKCDVLQAHDIVFL</sequence>
<keyword evidence="4 8" id="KW-0808">Transferase</keyword>
<feature type="binding site" evidence="8">
    <location>
        <position position="14"/>
    </location>
    <ligand>
        <name>ATP</name>
        <dbReference type="ChEBI" id="CHEBI:30616"/>
    </ligand>
</feature>
<comment type="catalytic activity">
    <reaction evidence="8">
        <text>L-glutamate + ATP = L-glutamyl 5-phosphate + ADP</text>
        <dbReference type="Rhea" id="RHEA:14877"/>
        <dbReference type="ChEBI" id="CHEBI:29985"/>
        <dbReference type="ChEBI" id="CHEBI:30616"/>
        <dbReference type="ChEBI" id="CHEBI:58274"/>
        <dbReference type="ChEBI" id="CHEBI:456216"/>
        <dbReference type="EC" id="2.7.2.11"/>
    </reaction>
</comment>
<gene>
    <name evidence="8 11" type="primary">proB</name>
    <name evidence="11" type="ORF">Lspi_2372</name>
</gene>
<evidence type="ECO:0000256" key="1">
    <source>
        <dbReference type="ARBA" id="ARBA00022490"/>
    </source>
</evidence>
<evidence type="ECO:0000259" key="9">
    <source>
        <dbReference type="Pfam" id="PF00696"/>
    </source>
</evidence>
<dbReference type="InterPro" id="IPR001048">
    <property type="entry name" value="Asp/Glu/Uridylate_kinase"/>
</dbReference>
<dbReference type="GO" id="GO:0005524">
    <property type="term" value="F:ATP binding"/>
    <property type="evidence" value="ECO:0007669"/>
    <property type="project" value="UniProtKB-KW"/>
</dbReference>
<keyword evidence="1 8" id="KW-0963">Cytoplasm</keyword>
<comment type="function">
    <text evidence="8">Catalyzes the transfer of a phosphate group to glutamate to form L-glutamate 5-phosphate.</text>
</comment>
<evidence type="ECO:0000313" key="11">
    <source>
        <dbReference type="EMBL" id="KTD61742.1"/>
    </source>
</evidence>
<dbReference type="NCBIfam" id="TIGR01027">
    <property type="entry name" value="proB"/>
    <property type="match status" value="1"/>
</dbReference>
<dbReference type="InterPro" id="IPR019797">
    <property type="entry name" value="Glutamate_5-kinase_CS"/>
</dbReference>
<dbReference type="GO" id="GO:0003723">
    <property type="term" value="F:RNA binding"/>
    <property type="evidence" value="ECO:0007669"/>
    <property type="project" value="InterPro"/>
</dbReference>
<feature type="domain" description="Aspartate/glutamate/uridylate kinase" evidence="9">
    <location>
        <begin position="11"/>
        <end position="239"/>
    </location>
</feature>
<feature type="domain" description="PUA" evidence="10">
    <location>
        <begin position="283"/>
        <end position="343"/>
    </location>
</feature>
<proteinExistence type="inferred from homology"/>
<dbReference type="AlphaFoldDB" id="A0A0W0YYP6"/>
<keyword evidence="3 8" id="KW-0641">Proline biosynthesis</keyword>
<dbReference type="PIRSF" id="PIRSF000729">
    <property type="entry name" value="GK"/>
    <property type="match status" value="1"/>
</dbReference>
<dbReference type="RefSeq" id="WP_058484269.1">
    <property type="nucleotide sequence ID" value="NZ_CAAAII010000001.1"/>
</dbReference>
<dbReference type="PATRIC" id="fig|452.5.peg.2616"/>
<dbReference type="InterPro" id="IPR036393">
    <property type="entry name" value="AceGlu_kinase-like_sf"/>
</dbReference>
<dbReference type="InterPro" id="IPR041739">
    <property type="entry name" value="G5K_ProB"/>
</dbReference>
<dbReference type="CDD" id="cd04242">
    <property type="entry name" value="AAK_G5K_ProB"/>
    <property type="match status" value="1"/>
</dbReference>
<dbReference type="InterPro" id="IPR002478">
    <property type="entry name" value="PUA"/>
</dbReference>
<keyword evidence="5 8" id="KW-0547">Nucleotide-binding</keyword>
<dbReference type="GO" id="GO:0055129">
    <property type="term" value="P:L-proline biosynthetic process"/>
    <property type="evidence" value="ECO:0007669"/>
    <property type="project" value="UniProtKB-UniRule"/>
</dbReference>
<keyword evidence="12" id="KW-1185">Reference proteome</keyword>
<comment type="caution">
    <text evidence="8">Lacks conserved residue(s) required for the propagation of feature annotation.</text>
</comment>
<dbReference type="EMBL" id="LNYX01000031">
    <property type="protein sequence ID" value="KTD61742.1"/>
    <property type="molecule type" value="Genomic_DNA"/>
</dbReference>
<evidence type="ECO:0000256" key="6">
    <source>
        <dbReference type="ARBA" id="ARBA00022777"/>
    </source>
</evidence>
<dbReference type="OrthoDB" id="9804434at2"/>
<keyword evidence="6 8" id="KW-0418">Kinase</keyword>
<evidence type="ECO:0000256" key="7">
    <source>
        <dbReference type="ARBA" id="ARBA00022840"/>
    </source>
</evidence>
<evidence type="ECO:0000256" key="3">
    <source>
        <dbReference type="ARBA" id="ARBA00022650"/>
    </source>
</evidence>
<evidence type="ECO:0000256" key="2">
    <source>
        <dbReference type="ARBA" id="ARBA00022605"/>
    </source>
</evidence>
<accession>A0A0W0YYP6</accession>
<dbReference type="InterPro" id="IPR015947">
    <property type="entry name" value="PUA-like_sf"/>
</dbReference>
<comment type="caution">
    <text evidence="11">The sequence shown here is derived from an EMBL/GenBank/DDBJ whole genome shotgun (WGS) entry which is preliminary data.</text>
</comment>
<dbReference type="PROSITE" id="PS00902">
    <property type="entry name" value="GLUTAMATE_5_KINASE"/>
    <property type="match status" value="1"/>
</dbReference>
<dbReference type="PRINTS" id="PR00474">
    <property type="entry name" value="GLU5KINASE"/>
</dbReference>
<evidence type="ECO:0000256" key="4">
    <source>
        <dbReference type="ARBA" id="ARBA00022679"/>
    </source>
</evidence>
<dbReference type="STRING" id="452.Lspi_2372"/>
<dbReference type="Pfam" id="PF01472">
    <property type="entry name" value="PUA"/>
    <property type="match status" value="1"/>
</dbReference>
<protein>
    <recommendedName>
        <fullName evidence="8">Glutamate 5-kinase</fullName>
        <ecNumber evidence="8">2.7.2.11</ecNumber>
    </recommendedName>
    <alternativeName>
        <fullName evidence="8">Gamma-glutamyl kinase</fullName>
        <shortName evidence="8">GK</shortName>
    </alternativeName>
</protein>
<comment type="subcellular location">
    <subcellularLocation>
        <location evidence="8">Cytoplasm</location>
    </subcellularLocation>
</comment>
<evidence type="ECO:0000313" key="12">
    <source>
        <dbReference type="Proteomes" id="UP000054877"/>
    </source>
</evidence>
<dbReference type="SUPFAM" id="SSF53633">
    <property type="entry name" value="Carbamate kinase-like"/>
    <property type="match status" value="1"/>
</dbReference>
<dbReference type="Pfam" id="PF00696">
    <property type="entry name" value="AA_kinase"/>
    <property type="match status" value="1"/>
</dbReference>
<name>A0A0W0YYP6_LEGSP</name>
<dbReference type="PANTHER" id="PTHR43654:SF1">
    <property type="entry name" value="ISOPENTENYL PHOSPHATE KINASE"/>
    <property type="match status" value="1"/>
</dbReference>
<dbReference type="UniPathway" id="UPA00098">
    <property type="reaction ID" value="UER00359"/>
</dbReference>
<comment type="pathway">
    <text evidence="8">Amino-acid biosynthesis; L-proline biosynthesis; L-glutamate 5-semialdehyde from L-glutamate: step 1/2.</text>
</comment>
<dbReference type="FunFam" id="3.40.1160.10:FF:000006">
    <property type="entry name" value="Glutamate 5-kinase"/>
    <property type="match status" value="1"/>
</dbReference>
<dbReference type="PROSITE" id="PS50890">
    <property type="entry name" value="PUA"/>
    <property type="match status" value="1"/>
</dbReference>
<evidence type="ECO:0000259" key="10">
    <source>
        <dbReference type="Pfam" id="PF01472"/>
    </source>
</evidence>
<dbReference type="PANTHER" id="PTHR43654">
    <property type="entry name" value="GLUTAMATE 5-KINASE"/>
    <property type="match status" value="1"/>
</dbReference>
<dbReference type="GO" id="GO:0005829">
    <property type="term" value="C:cytosol"/>
    <property type="evidence" value="ECO:0007669"/>
    <property type="project" value="TreeGrafter"/>
</dbReference>
<dbReference type="InterPro" id="IPR011529">
    <property type="entry name" value="Glu_5kinase"/>
</dbReference>
<comment type="similarity">
    <text evidence="8">Belongs to the glutamate 5-kinase family.</text>
</comment>
<dbReference type="Gene3D" id="2.30.130.10">
    <property type="entry name" value="PUA domain"/>
    <property type="match status" value="1"/>
</dbReference>
<organism evidence="11 12">
    <name type="scientific">Legionella spiritensis</name>
    <dbReference type="NCBI Taxonomy" id="452"/>
    <lineage>
        <taxon>Bacteria</taxon>
        <taxon>Pseudomonadati</taxon>
        <taxon>Pseudomonadota</taxon>
        <taxon>Gammaproteobacteria</taxon>
        <taxon>Legionellales</taxon>
        <taxon>Legionellaceae</taxon>
        <taxon>Legionella</taxon>
    </lineage>
</organism>
<reference evidence="11 12" key="1">
    <citation type="submission" date="2015-11" db="EMBL/GenBank/DDBJ databases">
        <title>Genomic analysis of 38 Legionella species identifies large and diverse effector repertoires.</title>
        <authorList>
            <person name="Burstein D."/>
            <person name="Amaro F."/>
            <person name="Zusman T."/>
            <person name="Lifshitz Z."/>
            <person name="Cohen O."/>
            <person name="Gilbert J.A."/>
            <person name="Pupko T."/>
            <person name="Shuman H.A."/>
            <person name="Segal G."/>
        </authorList>
    </citation>
    <scope>NUCLEOTIDE SEQUENCE [LARGE SCALE GENOMIC DNA]</scope>
    <source>
        <strain evidence="11 12">Mt.St.Helens-9</strain>
    </source>
</reference>
<evidence type="ECO:0000256" key="8">
    <source>
        <dbReference type="HAMAP-Rule" id="MF_00456"/>
    </source>
</evidence>
<feature type="binding site" evidence="8">
    <location>
        <position position="154"/>
    </location>
    <ligand>
        <name>substrate</name>
    </ligand>
</feature>
<dbReference type="InterPro" id="IPR001057">
    <property type="entry name" value="Glu/AcGlu_kinase"/>
</dbReference>
<dbReference type="Proteomes" id="UP000054877">
    <property type="component" value="Unassembled WGS sequence"/>
</dbReference>
<evidence type="ECO:0000256" key="5">
    <source>
        <dbReference type="ARBA" id="ARBA00022741"/>
    </source>
</evidence>
<dbReference type="GO" id="GO:0004349">
    <property type="term" value="F:glutamate 5-kinase activity"/>
    <property type="evidence" value="ECO:0007669"/>
    <property type="project" value="UniProtKB-UniRule"/>
</dbReference>
<dbReference type="EC" id="2.7.2.11" evidence="8"/>
<dbReference type="InterPro" id="IPR036974">
    <property type="entry name" value="PUA_sf"/>
</dbReference>
<keyword evidence="7 8" id="KW-0067">ATP-binding</keyword>
<dbReference type="Gene3D" id="3.40.1160.10">
    <property type="entry name" value="Acetylglutamate kinase-like"/>
    <property type="match status" value="1"/>
</dbReference>
<dbReference type="SUPFAM" id="SSF88697">
    <property type="entry name" value="PUA domain-like"/>
    <property type="match status" value="1"/>
</dbReference>
<keyword evidence="2 8" id="KW-0028">Amino-acid biosynthesis</keyword>
<dbReference type="InterPro" id="IPR005715">
    <property type="entry name" value="Glu_5kinase/COase_Synthase"/>
</dbReference>
<feature type="binding site" evidence="8">
    <location>
        <position position="55"/>
    </location>
    <ligand>
        <name>substrate</name>
    </ligand>
</feature>
<dbReference type="HAMAP" id="MF_00456">
    <property type="entry name" value="ProB"/>
    <property type="match status" value="1"/>
</dbReference>